<protein>
    <submittedName>
        <fullName evidence="1">Nucleolar complex protein 14</fullName>
    </submittedName>
</protein>
<keyword evidence="2" id="KW-1185">Reference proteome</keyword>
<evidence type="ECO:0000313" key="1">
    <source>
        <dbReference type="EMBL" id="KAJ2764189.1"/>
    </source>
</evidence>
<evidence type="ECO:0000313" key="2">
    <source>
        <dbReference type="Proteomes" id="UP001140234"/>
    </source>
</evidence>
<dbReference type="Proteomes" id="UP001140234">
    <property type="component" value="Unassembled WGS sequence"/>
</dbReference>
<proteinExistence type="predicted"/>
<comment type="caution">
    <text evidence="1">The sequence shown here is derived from an EMBL/GenBank/DDBJ whole genome shotgun (WGS) entry which is preliminary data.</text>
</comment>
<gene>
    <name evidence="1" type="primary">NOP14_2</name>
    <name evidence="1" type="ORF">IWQ57_005261</name>
</gene>
<accession>A0ACC1JNA0</accession>
<dbReference type="EMBL" id="JANBUJ010002446">
    <property type="protein sequence ID" value="KAJ2764189.1"/>
    <property type="molecule type" value="Genomic_DNA"/>
</dbReference>
<sequence>MGTHNAVKRASSGKQSALKKLRTALSKAGITGPKASAGKQAKQAKRRAQKDARDERRTKLQSIQSTFNPYELQINRKKLDVLGLKRKDAVVNVAQARQRAVERRKETLGKERALRGRRGGIVDQRIGENDATMDPEERMLRRFTAERQKRGAGGSGGGGGGGGGLFNLEDSDVEEGITSLTHYGRSLDDAENLNDFVGSDYGDDEGIGATDVAGSHFGGFEPAADGAPARKKTKAEVMQEIIAKSKMHKHERQVLRDQDDGVRQELDDDFDAVRALLFANRDQPRPAAAAAPQDAAEEAYDAHVRNLAFEKRARPQDRLKTEEEQARAELERLERAERHRIRRLDGLPSDSESDSDASDDAMPRYKTAAKRRAEADDLGDDFGAAAAEDHTAEVSLGAGLSAAQDSASEGEGEGEESEGEESGGEESADEADGSDLDESADDEPDTAASAAALPAKRAAAAAAGGAAEELPYTFAAPGDYDAWVELAGAYSVAQQLVVIRRLRTQYHLRLAPQNKDKLAALAIILVQHVAVLSAQDPPVTGAAIDELAAHIGALAGVDAERFGEHCRQEVIAMHGRIAAGIRADGGEGLRASDLALMRL</sequence>
<organism evidence="1 2">
    <name type="scientific">Coemansia nantahalensis</name>
    <dbReference type="NCBI Taxonomy" id="2789366"/>
    <lineage>
        <taxon>Eukaryota</taxon>
        <taxon>Fungi</taxon>
        <taxon>Fungi incertae sedis</taxon>
        <taxon>Zoopagomycota</taxon>
        <taxon>Kickxellomycotina</taxon>
        <taxon>Kickxellomycetes</taxon>
        <taxon>Kickxellales</taxon>
        <taxon>Kickxellaceae</taxon>
        <taxon>Coemansia</taxon>
    </lineage>
</organism>
<name>A0ACC1JNA0_9FUNG</name>
<reference evidence="1" key="1">
    <citation type="submission" date="2022-07" db="EMBL/GenBank/DDBJ databases">
        <title>Phylogenomic reconstructions and comparative analyses of Kickxellomycotina fungi.</title>
        <authorList>
            <person name="Reynolds N.K."/>
            <person name="Stajich J.E."/>
            <person name="Barry K."/>
            <person name="Grigoriev I.V."/>
            <person name="Crous P."/>
            <person name="Smith M.E."/>
        </authorList>
    </citation>
    <scope>NUCLEOTIDE SEQUENCE</scope>
    <source>
        <strain evidence="1">CBS 109366</strain>
    </source>
</reference>
<feature type="non-terminal residue" evidence="1">
    <location>
        <position position="599"/>
    </location>
</feature>